<accession>A0A1X6WW49</accession>
<dbReference type="EMBL" id="FWFF01000001">
    <property type="protein sequence ID" value="SLM89819.1"/>
    <property type="molecule type" value="Genomic_DNA"/>
</dbReference>
<comment type="similarity">
    <text evidence="1">Belongs to the non-flavoprotein flavin reductase family.</text>
</comment>
<keyword evidence="4" id="KW-0503">Monooxygenase</keyword>
<sequence length="168" mass="17909">MNEHNDVSPERMRQIMGNFCSGITIITADTESGPAGFTCQSFTSLSLDPPLVTFNPALSSTSWPKIKGAGSFCVNVLGIEQQQLSRTFAQSGADKFAGIHYAPSDLGNPILDAALAWIDCTLHAEYDGGDHSIVVGEVKGMHAREEVDPLVFFRGGYATLHSSDAMAG</sequence>
<dbReference type="SUPFAM" id="SSF50475">
    <property type="entry name" value="FMN-binding split barrel"/>
    <property type="match status" value="1"/>
</dbReference>
<dbReference type="InterPro" id="IPR002563">
    <property type="entry name" value="Flavin_Rdtase-like_dom"/>
</dbReference>
<dbReference type="Gene3D" id="2.30.110.10">
    <property type="entry name" value="Electron Transport, Fmn-binding Protein, Chain A"/>
    <property type="match status" value="1"/>
</dbReference>
<dbReference type="PANTHER" id="PTHR30466:SF11">
    <property type="entry name" value="FLAVIN-DEPENDENT MONOOXYGENASE, REDUCTASE SUBUNIT HSAB"/>
    <property type="match status" value="1"/>
</dbReference>
<protein>
    <submittedName>
        <fullName evidence="4">Nitrilotriacetate monooxygenase component B</fullName>
        <ecNumber evidence="4">1.14.13.-</ecNumber>
    </submittedName>
</protein>
<evidence type="ECO:0000256" key="1">
    <source>
        <dbReference type="ARBA" id="ARBA00008898"/>
    </source>
</evidence>
<evidence type="ECO:0000256" key="2">
    <source>
        <dbReference type="ARBA" id="ARBA00023002"/>
    </source>
</evidence>
<keyword evidence="5" id="KW-1185">Reference proteome</keyword>
<name>A0A1X6WW49_9MICO</name>
<dbReference type="PANTHER" id="PTHR30466">
    <property type="entry name" value="FLAVIN REDUCTASE"/>
    <property type="match status" value="1"/>
</dbReference>
<feature type="domain" description="Flavin reductase like" evidence="3">
    <location>
        <begin position="16"/>
        <end position="159"/>
    </location>
</feature>
<dbReference type="Pfam" id="PF01613">
    <property type="entry name" value="Flavin_Reduct"/>
    <property type="match status" value="1"/>
</dbReference>
<dbReference type="Proteomes" id="UP000196581">
    <property type="component" value="Unassembled WGS sequence"/>
</dbReference>
<proteinExistence type="inferred from homology"/>
<keyword evidence="2 4" id="KW-0560">Oxidoreductase</keyword>
<dbReference type="InterPro" id="IPR050268">
    <property type="entry name" value="NADH-dep_flavin_reductase"/>
</dbReference>
<evidence type="ECO:0000313" key="4">
    <source>
        <dbReference type="EMBL" id="SLM89819.1"/>
    </source>
</evidence>
<dbReference type="GO" id="GO:0010181">
    <property type="term" value="F:FMN binding"/>
    <property type="evidence" value="ECO:0007669"/>
    <property type="project" value="InterPro"/>
</dbReference>
<gene>
    <name evidence="4" type="ORF">FM105_01695</name>
</gene>
<evidence type="ECO:0000313" key="5">
    <source>
        <dbReference type="Proteomes" id="UP000196581"/>
    </source>
</evidence>
<dbReference type="EC" id="1.14.13.-" evidence="4"/>
<reference evidence="5" key="1">
    <citation type="submission" date="2017-02" db="EMBL/GenBank/DDBJ databases">
        <authorList>
            <person name="Dridi B."/>
        </authorList>
    </citation>
    <scope>NUCLEOTIDE SEQUENCE [LARGE SCALE GENOMIC DNA]</scope>
    <source>
        <strain evidence="5">B Co 03.10</strain>
    </source>
</reference>
<dbReference type="InterPro" id="IPR012349">
    <property type="entry name" value="Split_barrel_FMN-bd"/>
</dbReference>
<dbReference type="GO" id="GO:0042602">
    <property type="term" value="F:riboflavin reductase (NADPH) activity"/>
    <property type="evidence" value="ECO:0007669"/>
    <property type="project" value="TreeGrafter"/>
</dbReference>
<dbReference type="AlphaFoldDB" id="A0A1X6WW49"/>
<evidence type="ECO:0000259" key="3">
    <source>
        <dbReference type="SMART" id="SM00903"/>
    </source>
</evidence>
<organism evidence="4 5">
    <name type="scientific">Brevibacterium yomogidense</name>
    <dbReference type="NCBI Taxonomy" id="946573"/>
    <lineage>
        <taxon>Bacteria</taxon>
        <taxon>Bacillati</taxon>
        <taxon>Actinomycetota</taxon>
        <taxon>Actinomycetes</taxon>
        <taxon>Micrococcales</taxon>
        <taxon>Brevibacteriaceae</taxon>
        <taxon>Brevibacterium</taxon>
    </lineage>
</organism>
<dbReference type="SMART" id="SM00903">
    <property type="entry name" value="Flavin_Reduct"/>
    <property type="match status" value="1"/>
</dbReference>
<dbReference type="GO" id="GO:0004497">
    <property type="term" value="F:monooxygenase activity"/>
    <property type="evidence" value="ECO:0007669"/>
    <property type="project" value="UniProtKB-KW"/>
</dbReference>